<dbReference type="EMBL" id="BOMY01000054">
    <property type="protein sequence ID" value="GIF25767.1"/>
    <property type="molecule type" value="Genomic_DNA"/>
</dbReference>
<dbReference type="Proteomes" id="UP000623608">
    <property type="component" value="Unassembled WGS sequence"/>
</dbReference>
<dbReference type="InterPro" id="IPR025859">
    <property type="entry name" value="AurF/CmlI"/>
</dbReference>
<evidence type="ECO:0000313" key="2">
    <source>
        <dbReference type="Proteomes" id="UP000623608"/>
    </source>
</evidence>
<dbReference type="SUPFAM" id="SSF47240">
    <property type="entry name" value="Ferritin-like"/>
    <property type="match status" value="1"/>
</dbReference>
<reference evidence="1" key="1">
    <citation type="submission" date="2021-01" db="EMBL/GenBank/DDBJ databases">
        <title>Whole genome shotgun sequence of Actinoplanes tereljensis NBRC 105297.</title>
        <authorList>
            <person name="Komaki H."/>
            <person name="Tamura T."/>
        </authorList>
    </citation>
    <scope>NUCLEOTIDE SEQUENCE</scope>
    <source>
        <strain evidence="1">NBRC 105297</strain>
    </source>
</reference>
<organism evidence="1 2">
    <name type="scientific">Paractinoplanes tereljensis</name>
    <dbReference type="NCBI Taxonomy" id="571912"/>
    <lineage>
        <taxon>Bacteria</taxon>
        <taxon>Bacillati</taxon>
        <taxon>Actinomycetota</taxon>
        <taxon>Actinomycetes</taxon>
        <taxon>Micromonosporales</taxon>
        <taxon>Micromonosporaceae</taxon>
        <taxon>Paractinoplanes</taxon>
    </lineage>
</organism>
<comment type="caution">
    <text evidence="1">The sequence shown here is derived from an EMBL/GenBank/DDBJ whole genome shotgun (WGS) entry which is preliminary data.</text>
</comment>
<protein>
    <submittedName>
        <fullName evidence="1">Membrane protein</fullName>
    </submittedName>
</protein>
<gene>
    <name evidence="1" type="ORF">Ate02nite_84970</name>
</gene>
<dbReference type="GO" id="GO:0016491">
    <property type="term" value="F:oxidoreductase activity"/>
    <property type="evidence" value="ECO:0007669"/>
    <property type="project" value="InterPro"/>
</dbReference>
<accession>A0A919NYQ2</accession>
<dbReference type="Gene3D" id="1.10.620.20">
    <property type="entry name" value="Ribonucleotide Reductase, subunit A"/>
    <property type="match status" value="1"/>
</dbReference>
<sequence length="299" mass="33918">MTTVTPADRDRTAARLLRSSAEHSYDPEVEIDWDAPFVDGLWFVPPERCSLYGTELWAGLSEQQRITLTRHEVASIAGLGVWFETILMQLLLRGYYKQDPTAAHAQYALTEVADECRHSVMFGRMIDKLGTPVYRPEGINEFLGKWIAATGTGPRMFAAILICEEILDTLQREAMSHEQVQPLVRMVSRIHVVEEARHVRYAREELARQVRTAGKGRLHFDRLVIARAAYLCGRRLIHPAVYKSVGIRPADGYRAAMANPHFRETLRWSGERVVAYLDDLDLIAGPGRPLWRRSGLLPA</sequence>
<dbReference type="Pfam" id="PF11583">
    <property type="entry name" value="AurF"/>
    <property type="match status" value="1"/>
</dbReference>
<keyword evidence="2" id="KW-1185">Reference proteome</keyword>
<dbReference type="InterPro" id="IPR012348">
    <property type="entry name" value="RNR-like"/>
</dbReference>
<dbReference type="RefSeq" id="WP_203813589.1">
    <property type="nucleotide sequence ID" value="NZ_BOMY01000054.1"/>
</dbReference>
<dbReference type="AlphaFoldDB" id="A0A919NYQ2"/>
<proteinExistence type="predicted"/>
<evidence type="ECO:0000313" key="1">
    <source>
        <dbReference type="EMBL" id="GIF25767.1"/>
    </source>
</evidence>
<dbReference type="InterPro" id="IPR009078">
    <property type="entry name" value="Ferritin-like_SF"/>
</dbReference>
<name>A0A919NYQ2_9ACTN</name>